<dbReference type="SUPFAM" id="SSF48208">
    <property type="entry name" value="Six-hairpin glycosidases"/>
    <property type="match status" value="1"/>
</dbReference>
<evidence type="ECO:0000259" key="6">
    <source>
        <dbReference type="Pfam" id="PF21958"/>
    </source>
</evidence>
<dbReference type="PANTHER" id="PTHR37469">
    <property type="entry name" value="CELLOBIONIC ACID PHOSPHORYLASE-RELATED"/>
    <property type="match status" value="1"/>
</dbReference>
<evidence type="ECO:0000259" key="4">
    <source>
        <dbReference type="Pfam" id="PF21250"/>
    </source>
</evidence>
<evidence type="ECO:0000256" key="1">
    <source>
        <dbReference type="ARBA" id="ARBA00022676"/>
    </source>
</evidence>
<keyword evidence="1 7" id="KW-0328">Glycosyltransferase</keyword>
<evidence type="ECO:0000259" key="3">
    <source>
        <dbReference type="Pfam" id="PF17167"/>
    </source>
</evidence>
<dbReference type="InterPro" id="IPR012341">
    <property type="entry name" value="6hp_glycosidase-like_sf"/>
</dbReference>
<keyword evidence="8" id="KW-1185">Reference proteome</keyword>
<dbReference type="Pfam" id="PF17167">
    <property type="entry name" value="Glyco_hydro_94"/>
    <property type="match status" value="1"/>
</dbReference>
<dbReference type="Proteomes" id="UP000681526">
    <property type="component" value="Unassembled WGS sequence"/>
</dbReference>
<organism evidence="7 8">
    <name type="scientific">Thermobacillus xylanilyticus</name>
    <dbReference type="NCBI Taxonomy" id="76633"/>
    <lineage>
        <taxon>Bacteria</taxon>
        <taxon>Bacillati</taxon>
        <taxon>Bacillota</taxon>
        <taxon>Bacilli</taxon>
        <taxon>Bacillales</taxon>
        <taxon>Paenibacillaceae</taxon>
        <taxon>Thermobacillus</taxon>
    </lineage>
</organism>
<dbReference type="Pfam" id="PF21270">
    <property type="entry name" value="SOGP_4th"/>
    <property type="match status" value="1"/>
</dbReference>
<dbReference type="InterPro" id="IPR053831">
    <property type="entry name" value="SOGP_N"/>
</dbReference>
<dbReference type="InterPro" id="IPR033432">
    <property type="entry name" value="GH94_catalytic"/>
</dbReference>
<feature type="domain" description="SOGP N-terminal" evidence="6">
    <location>
        <begin position="18"/>
        <end position="242"/>
    </location>
</feature>
<name>A0ABN7RJ66_THEXY</name>
<evidence type="ECO:0000313" key="8">
    <source>
        <dbReference type="Proteomes" id="UP000681526"/>
    </source>
</evidence>
<gene>
    <name evidence="7" type="primary">txxe 214-chvB1</name>
    <name evidence="7" type="ORF">TXXE_02740</name>
</gene>
<dbReference type="PANTHER" id="PTHR37469:SF2">
    <property type="entry name" value="CELLOBIONIC ACID PHOSPHORYLASE"/>
    <property type="match status" value="1"/>
</dbReference>
<dbReference type="InterPro" id="IPR048771">
    <property type="entry name" value="SOGP_2nd"/>
</dbReference>
<feature type="domain" description="Glycosyl hydrolase 94 catalytic" evidence="3">
    <location>
        <begin position="644"/>
        <end position="953"/>
    </location>
</feature>
<dbReference type="Pfam" id="PF21958">
    <property type="entry name" value="SOGP_N"/>
    <property type="match status" value="1"/>
</dbReference>
<feature type="domain" description="Glycoside phosphorylase C-terminal" evidence="5">
    <location>
        <begin position="1016"/>
        <end position="1103"/>
    </location>
</feature>
<comment type="caution">
    <text evidence="7">The sequence shown here is derived from an EMBL/GenBank/DDBJ whole genome shotgun (WGS) entry which is preliminary data.</text>
</comment>
<dbReference type="Pfam" id="PF21250">
    <property type="entry name" value="SOGP_2nd"/>
    <property type="match status" value="1"/>
</dbReference>
<dbReference type="InterPro" id="IPR052047">
    <property type="entry name" value="GH94_Enzymes"/>
</dbReference>
<protein>
    <submittedName>
        <fullName evidence="7">Cellobiose phosphorylase</fullName>
        <ecNumber evidence="7">2.4.1.20</ecNumber>
    </submittedName>
</protein>
<sequence>MKLAHAKHSVHAGDVRFTFWNGGDLHEISCRDIMINQLLSSPVDGSLNNLYLRLHRPEGIAYQPLIGVRSDSRVSVSGRGIAFDGMAFGKVAYRVVFAADEAGVWFWDIRVQGRGEEIDVIYGQDLGLAAKGAVRSNEAYMSQYIDHQVFRDERRGYIVCSRQNQPQGGKLPYVQQGSLTGCRGYSTDGFQFFGLTYKATNEPEALGRDSLANEIYQYEFAYTALQSERVKLDGEARIVFYGLFREDHPERVAAPEYGDLVEAAWRRYEAREEMYAPAVQVPPLFPFGDPLQPLPMTEEEIAALFPRRLQEERENGQLLSFFTDQYEHVVLREKELKVERPHGIILMSGGNDRVTEQVLSTTSYMYGVFNSQMTVGNTTFHKFLSNTRNALNVPKVSGQRIFVEMDGVWRMLTLPSMFEMGFNYARWTYKLGTDTIVVENFTAADAPEAVLRVESRQGKKYRFLVTHQVVMNDHEYDLPFRMERDGSRLTFRADPQALSSKYYPDLAFRLRLDGAEMDVSDAAADSASLIALTIGESDGWTLTMQGLLHGGRLPETQRSLEREAERYRAFLSSVMRGFRLALRGEETSELQKMNAVAWWYTHNMLVHFSVPHGLEQYGGAAWGTRDVCQGPAEYFTVTQHFGVVRDILKIVFSHQYEDGNWPQWFMFDRYAPIQQEESHGDIIVWPLKVLGDYLLATGDASILDERVPYTVRGTFAFTEGNVSIRDHVRKAVDHLHRHFLHGTRLSSYGDGDWDDTLQPANQQLKRYMVSSWTVALTYQAIRQLSEGLPEDEREWAEELAALADGIREDFHRVIMRTDVVPGFIYMERPDEAELMLHPTDRKTGIRYRLLPMQQSIISELFTREQAESHYGIIKEKLYHPDGVRLMDRPANYEGGNSKHFKRAEQAANFGREIGLQYVHAHIRFVEAMAKLGYAEEAWSGLLKINPVGLQSAVPNAELRQSNVYFSSSDGKFNTRYEAERRFEELRTGRAAVKGGWRIYSSGPGIYLNQLIANCLGIRQVMGDLVIDPVLPGHLDGLEFDFVWMETPVRFVYHLNSGSRRVVVNGREVPALPIAGMYREGGLRIAKEEFAKARSNERNRVEIFI</sequence>
<dbReference type="Gene3D" id="1.50.10.10">
    <property type="match status" value="1"/>
</dbReference>
<accession>A0ABN7RJ66</accession>
<proteinExistence type="predicted"/>
<dbReference type="RefSeq" id="WP_213483368.1">
    <property type="nucleotide sequence ID" value="NZ_CAJRAY010000016.1"/>
</dbReference>
<keyword evidence="2 7" id="KW-0808">Transferase</keyword>
<dbReference type="EMBL" id="CAJRAY010000016">
    <property type="protein sequence ID" value="CAG5079030.1"/>
    <property type="molecule type" value="Genomic_DNA"/>
</dbReference>
<reference evidence="7 8" key="1">
    <citation type="submission" date="2021-04" db="EMBL/GenBank/DDBJ databases">
        <authorList>
            <person name="Rakotoarivonina H."/>
        </authorList>
    </citation>
    <scope>NUCLEOTIDE SEQUENCE [LARGE SCALE GENOMIC DNA]</scope>
    <source>
        <strain evidence="7 8">XE</strain>
    </source>
</reference>
<evidence type="ECO:0000259" key="5">
    <source>
        <dbReference type="Pfam" id="PF21270"/>
    </source>
</evidence>
<evidence type="ECO:0000313" key="7">
    <source>
        <dbReference type="EMBL" id="CAG5079030.1"/>
    </source>
</evidence>
<dbReference type="InterPro" id="IPR048773">
    <property type="entry name" value="SOGP_C"/>
</dbReference>
<dbReference type="GO" id="GO:0047738">
    <property type="term" value="F:cellobiose phosphorylase activity"/>
    <property type="evidence" value="ECO:0007669"/>
    <property type="project" value="UniProtKB-EC"/>
</dbReference>
<dbReference type="EC" id="2.4.1.20" evidence="7"/>
<evidence type="ECO:0000256" key="2">
    <source>
        <dbReference type="ARBA" id="ARBA00022679"/>
    </source>
</evidence>
<dbReference type="InterPro" id="IPR008928">
    <property type="entry name" value="6-hairpin_glycosidase_sf"/>
</dbReference>
<feature type="domain" description="Glycoside phosphorylase super sandwich" evidence="4">
    <location>
        <begin position="305"/>
        <end position="546"/>
    </location>
</feature>